<evidence type="ECO:0000313" key="3">
    <source>
        <dbReference type="EMBL" id="UPU36376.1"/>
    </source>
</evidence>
<evidence type="ECO:0000313" key="4">
    <source>
        <dbReference type="Proteomes" id="UP000568888"/>
    </source>
</evidence>
<evidence type="ECO:0000256" key="1">
    <source>
        <dbReference type="SAM" id="Phobius"/>
    </source>
</evidence>
<reference evidence="4" key="1">
    <citation type="submission" date="2020-06" db="EMBL/GenBank/DDBJ databases">
        <title>Draft genomic sequecing of Geomonas sp. Red736.</title>
        <authorList>
            <person name="Itoh H."/>
            <person name="Xu Z.X."/>
            <person name="Ushijima N."/>
            <person name="Masuda Y."/>
            <person name="Shiratori Y."/>
            <person name="Senoo K."/>
        </authorList>
    </citation>
    <scope>NUCLEOTIDE SEQUENCE [LARGE SCALE GENOMIC DNA]</scope>
    <source>
        <strain evidence="4">Red736</strain>
    </source>
</reference>
<keyword evidence="1" id="KW-0472">Membrane</keyword>
<reference evidence="3" key="3">
    <citation type="submission" date="2022-04" db="EMBL/GenBank/DDBJ databases">
        <authorList>
            <person name="Liu G."/>
        </authorList>
    </citation>
    <scope>NUCLEOTIDE SEQUENCE</scope>
    <source>
        <strain evidence="3">RG22</strain>
    </source>
</reference>
<dbReference type="Proteomes" id="UP000568888">
    <property type="component" value="Unassembled WGS sequence"/>
</dbReference>
<keyword evidence="3" id="KW-0808">Transferase</keyword>
<feature type="transmembrane region" description="Helical" evidence="1">
    <location>
        <begin position="218"/>
        <end position="239"/>
    </location>
</feature>
<dbReference type="AlphaFoldDB" id="A0A6V8N363"/>
<keyword evidence="5" id="KW-1185">Reference proteome</keyword>
<organism evidence="2 4">
    <name type="scientific">Geomonas paludis</name>
    <dbReference type="NCBI Taxonomy" id="2740185"/>
    <lineage>
        <taxon>Bacteria</taxon>
        <taxon>Pseudomonadati</taxon>
        <taxon>Thermodesulfobacteriota</taxon>
        <taxon>Desulfuromonadia</taxon>
        <taxon>Geobacterales</taxon>
        <taxon>Geobacteraceae</taxon>
        <taxon>Geomonas</taxon>
    </lineage>
</organism>
<dbReference type="Proteomes" id="UP000831485">
    <property type="component" value="Chromosome"/>
</dbReference>
<dbReference type="EMBL" id="BLXY01000012">
    <property type="protein sequence ID" value="GFO65799.1"/>
    <property type="molecule type" value="Genomic_DNA"/>
</dbReference>
<dbReference type="Pfam" id="PF13489">
    <property type="entry name" value="Methyltransf_23"/>
    <property type="match status" value="1"/>
</dbReference>
<dbReference type="InterPro" id="IPR029063">
    <property type="entry name" value="SAM-dependent_MTases_sf"/>
</dbReference>
<evidence type="ECO:0000313" key="5">
    <source>
        <dbReference type="Proteomes" id="UP000831485"/>
    </source>
</evidence>
<protein>
    <submittedName>
        <fullName evidence="3">Class I SAM-dependent methyltransferase</fullName>
    </submittedName>
</protein>
<feature type="transmembrane region" description="Helical" evidence="1">
    <location>
        <begin position="159"/>
        <end position="179"/>
    </location>
</feature>
<evidence type="ECO:0000313" key="2">
    <source>
        <dbReference type="EMBL" id="GFO65799.1"/>
    </source>
</evidence>
<dbReference type="GO" id="GO:0008168">
    <property type="term" value="F:methyltransferase activity"/>
    <property type="evidence" value="ECO:0007669"/>
    <property type="project" value="UniProtKB-KW"/>
</dbReference>
<reference evidence="2" key="2">
    <citation type="journal article" date="2021" name="Int. J. Syst. Evol. Microbiol.">
        <title>Geomonas silvestris sp. nov., Geomonas paludis sp. nov. and Geomonas limicola sp. nov., isolated from terrestrial environments, and emended description of the genus Geomonas.</title>
        <authorList>
            <person name="Itoh H."/>
            <person name="Xu Z."/>
            <person name="Masuda Y."/>
            <person name="Ushijima N."/>
            <person name="Hayakawa C."/>
            <person name="Shiratori Y."/>
            <person name="Senoo K."/>
        </authorList>
    </citation>
    <scope>NUCLEOTIDE SEQUENCE</scope>
    <source>
        <strain evidence="2">Red736</strain>
    </source>
</reference>
<dbReference type="SUPFAM" id="SSF53335">
    <property type="entry name" value="S-adenosyl-L-methionine-dependent methyltransferases"/>
    <property type="match status" value="1"/>
</dbReference>
<keyword evidence="3" id="KW-0489">Methyltransferase</keyword>
<sequence>MGAGERDEASSSHPWEMARAGALAALLATTLHEGVKVLGVGCGDGYLCRTVFGRLSRKEVAAVDPDLPEERLNELEAEPGISYGRELPPARNSYDLTLIVDVLERVQDDRGYLKRVVRQHVAARGRVLVTVPAFDALYSGHDWFRGHYRRYRLRQVEQLAWSAGLVVVSSGYLFGSLLIPRFLSSRLYHWGRVRDRGRWRGGRLLGALVAKLLTWDNALMIALARGGILLPGATAWALCETRRGGN</sequence>
<keyword evidence="1" id="KW-1133">Transmembrane helix</keyword>
<accession>A0A6V8N363</accession>
<dbReference type="RefSeq" id="WP_183350196.1">
    <property type="nucleotide sequence ID" value="NZ_BLXY01000012.1"/>
</dbReference>
<proteinExistence type="predicted"/>
<name>A0A6V8N363_9BACT</name>
<gene>
    <name evidence="2" type="ORF">GMPD_37180</name>
    <name evidence="3" type="ORF">M1B72_01335</name>
</gene>
<dbReference type="GO" id="GO:0032259">
    <property type="term" value="P:methylation"/>
    <property type="evidence" value="ECO:0007669"/>
    <property type="project" value="UniProtKB-KW"/>
</dbReference>
<dbReference type="EMBL" id="CP096574">
    <property type="protein sequence ID" value="UPU36376.1"/>
    <property type="molecule type" value="Genomic_DNA"/>
</dbReference>
<dbReference type="Gene3D" id="3.40.50.150">
    <property type="entry name" value="Vaccinia Virus protein VP39"/>
    <property type="match status" value="1"/>
</dbReference>
<keyword evidence="1" id="KW-0812">Transmembrane</keyword>